<dbReference type="AlphaFoldDB" id="A0A2M3ZVE3"/>
<proteinExistence type="predicted"/>
<dbReference type="EMBL" id="GGFM01011762">
    <property type="protein sequence ID" value="MBW32513.1"/>
    <property type="molecule type" value="Transcribed_RNA"/>
</dbReference>
<accession>A0A2M3ZVE3</accession>
<reference evidence="1" key="1">
    <citation type="submission" date="2018-01" db="EMBL/GenBank/DDBJ databases">
        <title>An insight into the sialome of Amazonian anophelines.</title>
        <authorList>
            <person name="Ribeiro J.M."/>
            <person name="Scarpassa V."/>
            <person name="Calvo E."/>
        </authorList>
    </citation>
    <scope>NUCLEOTIDE SEQUENCE</scope>
    <source>
        <tissue evidence="1">Salivary glands</tissue>
    </source>
</reference>
<evidence type="ECO:0000313" key="1">
    <source>
        <dbReference type="EMBL" id="MBW32513.1"/>
    </source>
</evidence>
<protein>
    <submittedName>
        <fullName evidence="1">Putative secreted peptide</fullName>
    </submittedName>
</protein>
<name>A0A2M3ZVE3_9DIPT</name>
<sequence length="97" mass="10241">MITTLNCRFVGYRWFHLAGADGALLFAVVFATTATTTTTSTHPSIAHCCGASCITTSGERTLAGTGVVVCPYYTISRRTATATHHLHRITEGACSCA</sequence>
<organism evidence="1">
    <name type="scientific">Anopheles braziliensis</name>
    <dbReference type="NCBI Taxonomy" id="58242"/>
    <lineage>
        <taxon>Eukaryota</taxon>
        <taxon>Metazoa</taxon>
        <taxon>Ecdysozoa</taxon>
        <taxon>Arthropoda</taxon>
        <taxon>Hexapoda</taxon>
        <taxon>Insecta</taxon>
        <taxon>Pterygota</taxon>
        <taxon>Neoptera</taxon>
        <taxon>Endopterygota</taxon>
        <taxon>Diptera</taxon>
        <taxon>Nematocera</taxon>
        <taxon>Culicoidea</taxon>
        <taxon>Culicidae</taxon>
        <taxon>Anophelinae</taxon>
        <taxon>Anopheles</taxon>
    </lineage>
</organism>